<dbReference type="Gene3D" id="2.40.128.110">
    <property type="entry name" value="Lipid/polyisoprenoid-binding, YceI-like"/>
    <property type="match status" value="1"/>
</dbReference>
<dbReference type="AlphaFoldDB" id="A0A383BBL0"/>
<dbReference type="SUPFAM" id="SSF101874">
    <property type="entry name" value="YceI-like"/>
    <property type="match status" value="1"/>
</dbReference>
<feature type="domain" description="Lipid/polyisoprenoid-binding YceI-like" evidence="2">
    <location>
        <begin position="22"/>
        <end position="62"/>
    </location>
</feature>
<evidence type="ECO:0000256" key="1">
    <source>
        <dbReference type="SAM" id="MobiDB-lite"/>
    </source>
</evidence>
<dbReference type="InterPro" id="IPR036761">
    <property type="entry name" value="TTHA0802/YceI-like_sf"/>
</dbReference>
<accession>A0A383BBL0</accession>
<evidence type="ECO:0000313" key="3">
    <source>
        <dbReference type="EMBL" id="SVE17170.1"/>
    </source>
</evidence>
<protein>
    <recommendedName>
        <fullName evidence="2">Lipid/polyisoprenoid-binding YceI-like domain-containing protein</fullName>
    </recommendedName>
</protein>
<dbReference type="Pfam" id="PF04264">
    <property type="entry name" value="YceI"/>
    <property type="match status" value="1"/>
</dbReference>
<gene>
    <name evidence="3" type="ORF">METZ01_LOCUS470024</name>
</gene>
<dbReference type="EMBL" id="UINC01198967">
    <property type="protein sequence ID" value="SVE17170.1"/>
    <property type="molecule type" value="Genomic_DNA"/>
</dbReference>
<name>A0A383BBL0_9ZZZZ</name>
<dbReference type="InterPro" id="IPR007372">
    <property type="entry name" value="Lipid/polyisoprenoid-bd_YceI"/>
</dbReference>
<reference evidence="3" key="1">
    <citation type="submission" date="2018-05" db="EMBL/GenBank/DDBJ databases">
        <authorList>
            <person name="Lanie J.A."/>
            <person name="Ng W.-L."/>
            <person name="Kazmierczak K.M."/>
            <person name="Andrzejewski T.M."/>
            <person name="Davidsen T.M."/>
            <person name="Wayne K.J."/>
            <person name="Tettelin H."/>
            <person name="Glass J.I."/>
            <person name="Rusch D."/>
            <person name="Podicherti R."/>
            <person name="Tsui H.-C.T."/>
            <person name="Winkler M.E."/>
        </authorList>
    </citation>
    <scope>NUCLEOTIDE SEQUENCE</scope>
</reference>
<feature type="region of interest" description="Disordered" evidence="1">
    <location>
        <begin position="1"/>
        <end position="23"/>
    </location>
</feature>
<proteinExistence type="predicted"/>
<organism evidence="3">
    <name type="scientific">marine metagenome</name>
    <dbReference type="NCBI Taxonomy" id="408172"/>
    <lineage>
        <taxon>unclassified sequences</taxon>
        <taxon>metagenomes</taxon>
        <taxon>ecological metagenomes</taxon>
    </lineage>
</organism>
<sequence>MSGEWDTPWWEDGEDKGPKRRAGFVGTTTINRHDFGISRDGELTNGGSVVGSKVEITVDAEAILED</sequence>
<evidence type="ECO:0000259" key="2">
    <source>
        <dbReference type="Pfam" id="PF04264"/>
    </source>
</evidence>